<dbReference type="PROSITE" id="PS51471">
    <property type="entry name" value="FE2OG_OXY"/>
    <property type="match status" value="1"/>
</dbReference>
<evidence type="ECO:0000256" key="4">
    <source>
        <dbReference type="RuleBase" id="RU003682"/>
    </source>
</evidence>
<dbReference type="InterPro" id="IPR026992">
    <property type="entry name" value="DIOX_N"/>
</dbReference>
<dbReference type="EMBL" id="JAVIJP010000066">
    <property type="protein sequence ID" value="KAL3620963.1"/>
    <property type="molecule type" value="Genomic_DNA"/>
</dbReference>
<dbReference type="GO" id="GO:0002238">
    <property type="term" value="P:response to molecule of fungal origin"/>
    <property type="evidence" value="ECO:0007669"/>
    <property type="project" value="UniProtKB-ARBA"/>
</dbReference>
<evidence type="ECO:0000256" key="3">
    <source>
        <dbReference type="ARBA" id="ARBA00023004"/>
    </source>
</evidence>
<dbReference type="AlphaFoldDB" id="A0ABD3BU39"/>
<evidence type="ECO:0000256" key="2">
    <source>
        <dbReference type="ARBA" id="ARBA00022723"/>
    </source>
</evidence>
<keyword evidence="2 4" id="KW-0479">Metal-binding</keyword>
<keyword evidence="4" id="KW-0560">Oxidoreductase</keyword>
<dbReference type="GO" id="GO:0016706">
    <property type="term" value="F:2-oxoglutarate-dependent dioxygenase activity"/>
    <property type="evidence" value="ECO:0007669"/>
    <property type="project" value="UniProtKB-ARBA"/>
</dbReference>
<comment type="caution">
    <text evidence="7">The sequence shown here is derived from an EMBL/GenBank/DDBJ whole genome shotgun (WGS) entry which is preliminary data.</text>
</comment>
<dbReference type="Proteomes" id="UP001632038">
    <property type="component" value="Unassembled WGS sequence"/>
</dbReference>
<evidence type="ECO:0000313" key="8">
    <source>
        <dbReference type="Proteomes" id="UP001632038"/>
    </source>
</evidence>
<feature type="compositionally biased region" description="Basic and acidic residues" evidence="5">
    <location>
        <begin position="112"/>
        <end position="121"/>
    </location>
</feature>
<feature type="domain" description="Fe2OG dioxygenase" evidence="6">
    <location>
        <begin position="206"/>
        <end position="306"/>
    </location>
</feature>
<dbReference type="GO" id="GO:0046872">
    <property type="term" value="F:metal ion binding"/>
    <property type="evidence" value="ECO:0007669"/>
    <property type="project" value="UniProtKB-KW"/>
</dbReference>
<dbReference type="PANTHER" id="PTHR47991">
    <property type="entry name" value="OXOGLUTARATE/IRON-DEPENDENT DIOXYGENASE"/>
    <property type="match status" value="1"/>
</dbReference>
<organism evidence="7 8">
    <name type="scientific">Castilleja foliolosa</name>
    <dbReference type="NCBI Taxonomy" id="1961234"/>
    <lineage>
        <taxon>Eukaryota</taxon>
        <taxon>Viridiplantae</taxon>
        <taxon>Streptophyta</taxon>
        <taxon>Embryophyta</taxon>
        <taxon>Tracheophyta</taxon>
        <taxon>Spermatophyta</taxon>
        <taxon>Magnoliopsida</taxon>
        <taxon>eudicotyledons</taxon>
        <taxon>Gunneridae</taxon>
        <taxon>Pentapetalae</taxon>
        <taxon>asterids</taxon>
        <taxon>lamiids</taxon>
        <taxon>Lamiales</taxon>
        <taxon>Orobanchaceae</taxon>
        <taxon>Pedicularideae</taxon>
        <taxon>Castillejinae</taxon>
        <taxon>Castilleja</taxon>
    </lineage>
</organism>
<keyword evidence="3 4" id="KW-0408">Iron</keyword>
<dbReference type="Gene3D" id="2.60.120.330">
    <property type="entry name" value="B-lactam Antibiotic, Isopenicillin N Synthase, Chain"/>
    <property type="match status" value="1"/>
</dbReference>
<protein>
    <recommendedName>
        <fullName evidence="6">Fe2OG dioxygenase domain-containing protein</fullName>
    </recommendedName>
</protein>
<dbReference type="InterPro" id="IPR005123">
    <property type="entry name" value="Oxoglu/Fe-dep_dioxygenase_dom"/>
</dbReference>
<gene>
    <name evidence="7" type="ORF">CASFOL_035875</name>
</gene>
<accession>A0ABD3BU39</accession>
<dbReference type="GO" id="GO:0009805">
    <property type="term" value="P:coumarin biosynthetic process"/>
    <property type="evidence" value="ECO:0007669"/>
    <property type="project" value="UniProtKB-ARBA"/>
</dbReference>
<feature type="region of interest" description="Disordered" evidence="5">
    <location>
        <begin position="111"/>
        <end position="130"/>
    </location>
</feature>
<evidence type="ECO:0000256" key="5">
    <source>
        <dbReference type="SAM" id="MobiDB-lite"/>
    </source>
</evidence>
<dbReference type="Pfam" id="PF03171">
    <property type="entry name" value="2OG-FeII_Oxy"/>
    <property type="match status" value="1"/>
</dbReference>
<name>A0ABD3BU39_9LAMI</name>
<keyword evidence="8" id="KW-1185">Reference proteome</keyword>
<dbReference type="InterPro" id="IPR050295">
    <property type="entry name" value="Plant_2OG-oxidoreductases"/>
</dbReference>
<dbReference type="InterPro" id="IPR044861">
    <property type="entry name" value="IPNS-like_FE2OG_OXY"/>
</dbReference>
<proteinExistence type="inferred from homology"/>
<sequence length="365" mass="40920">MAATATQVPTCLSPPQPTSCGVKLLAESSSTTIPSNFTFTNDPTASIADSLPTIDFSLLTSANPDQRSKAIHLLAKACEEWGFFVLVNHGIPKTLLKAIIDASSEYFELPEEERRRYEPKSPSDPIKAGTGRLIDTENQRVHLWRDYIKCYVHPEFHCPHKPLMLRDILFEFCERTRLLARKLIHVIGEKLELEQEYVDEALDLDSTFQLFAANMYPLCPQPDQAIGIPPHTDPGLFTFLIHNGVDGLQIEHDGKWFNADSPNDSILVNVADHLQIFSNGRYKSVKHRAVVNNERERVSVVVSNGPSGETVVGPAAPLVMKDGRSLYQPMKYTDYMDSLLTKCRLNGGTILEQLMIKEDNSADYY</sequence>
<dbReference type="Pfam" id="PF14226">
    <property type="entry name" value="DIOX_N"/>
    <property type="match status" value="1"/>
</dbReference>
<evidence type="ECO:0000256" key="1">
    <source>
        <dbReference type="ARBA" id="ARBA00008056"/>
    </source>
</evidence>
<comment type="similarity">
    <text evidence="1 4">Belongs to the iron/ascorbate-dependent oxidoreductase family.</text>
</comment>
<evidence type="ECO:0000259" key="6">
    <source>
        <dbReference type="PROSITE" id="PS51471"/>
    </source>
</evidence>
<reference evidence="8" key="1">
    <citation type="journal article" date="2024" name="IScience">
        <title>Strigolactones Initiate the Formation of Haustorium-like Structures in Castilleja.</title>
        <authorList>
            <person name="Buerger M."/>
            <person name="Peterson D."/>
            <person name="Chory J."/>
        </authorList>
    </citation>
    <scope>NUCLEOTIDE SEQUENCE [LARGE SCALE GENOMIC DNA]</scope>
</reference>
<dbReference type="InterPro" id="IPR027443">
    <property type="entry name" value="IPNS-like_sf"/>
</dbReference>
<evidence type="ECO:0000313" key="7">
    <source>
        <dbReference type="EMBL" id="KAL3620963.1"/>
    </source>
</evidence>
<dbReference type="SUPFAM" id="SSF51197">
    <property type="entry name" value="Clavaminate synthase-like"/>
    <property type="match status" value="1"/>
</dbReference>